<feature type="transmembrane region" description="Helical" evidence="7">
    <location>
        <begin position="116"/>
        <end position="140"/>
    </location>
</feature>
<keyword evidence="3" id="KW-1003">Cell membrane</keyword>
<keyword evidence="10" id="KW-1185">Reference proteome</keyword>
<keyword evidence="4 7" id="KW-0812">Transmembrane</keyword>
<feature type="transmembrane region" description="Helical" evidence="7">
    <location>
        <begin position="252"/>
        <end position="273"/>
    </location>
</feature>
<evidence type="ECO:0000256" key="4">
    <source>
        <dbReference type="ARBA" id="ARBA00022692"/>
    </source>
</evidence>
<dbReference type="Proteomes" id="UP000314251">
    <property type="component" value="Unassembled WGS sequence"/>
</dbReference>
<dbReference type="Pfam" id="PF00528">
    <property type="entry name" value="BPD_transp_1"/>
    <property type="match status" value="1"/>
</dbReference>
<dbReference type="InterPro" id="IPR035906">
    <property type="entry name" value="MetI-like_sf"/>
</dbReference>
<dbReference type="EMBL" id="VDLY02000007">
    <property type="protein sequence ID" value="KAB8165780.1"/>
    <property type="molecule type" value="Genomic_DNA"/>
</dbReference>
<evidence type="ECO:0000256" key="7">
    <source>
        <dbReference type="RuleBase" id="RU363032"/>
    </source>
</evidence>
<dbReference type="InterPro" id="IPR000515">
    <property type="entry name" value="MetI-like"/>
</dbReference>
<protein>
    <submittedName>
        <fullName evidence="9">ABC transporter permease subunit</fullName>
    </submittedName>
</protein>
<dbReference type="GO" id="GO:0055085">
    <property type="term" value="P:transmembrane transport"/>
    <property type="evidence" value="ECO:0007669"/>
    <property type="project" value="InterPro"/>
</dbReference>
<evidence type="ECO:0000313" key="10">
    <source>
        <dbReference type="Proteomes" id="UP000314251"/>
    </source>
</evidence>
<comment type="caution">
    <text evidence="9">The sequence shown here is derived from an EMBL/GenBank/DDBJ whole genome shotgun (WGS) entry which is preliminary data.</text>
</comment>
<comment type="subcellular location">
    <subcellularLocation>
        <location evidence="1 7">Cell membrane</location>
        <topology evidence="1 7">Multi-pass membrane protein</topology>
    </subcellularLocation>
</comment>
<evidence type="ECO:0000256" key="5">
    <source>
        <dbReference type="ARBA" id="ARBA00022989"/>
    </source>
</evidence>
<evidence type="ECO:0000256" key="6">
    <source>
        <dbReference type="ARBA" id="ARBA00023136"/>
    </source>
</evidence>
<evidence type="ECO:0000256" key="2">
    <source>
        <dbReference type="ARBA" id="ARBA00022448"/>
    </source>
</evidence>
<feature type="transmembrane region" description="Helical" evidence="7">
    <location>
        <begin position="80"/>
        <end position="104"/>
    </location>
</feature>
<name>A0A5N6ADC5_9ACTN</name>
<comment type="similarity">
    <text evidence="7">Belongs to the binding-protein-dependent transport system permease family.</text>
</comment>
<keyword evidence="6 7" id="KW-0472">Membrane</keyword>
<accession>A0A5N6ADC5</accession>
<keyword evidence="5 7" id="KW-1133">Transmembrane helix</keyword>
<organism evidence="9 10">
    <name type="scientific">Streptomyces mimosae</name>
    <dbReference type="NCBI Taxonomy" id="2586635"/>
    <lineage>
        <taxon>Bacteria</taxon>
        <taxon>Bacillati</taxon>
        <taxon>Actinomycetota</taxon>
        <taxon>Actinomycetes</taxon>
        <taxon>Kitasatosporales</taxon>
        <taxon>Streptomycetaceae</taxon>
        <taxon>Streptomyces</taxon>
    </lineage>
</organism>
<evidence type="ECO:0000256" key="3">
    <source>
        <dbReference type="ARBA" id="ARBA00022475"/>
    </source>
</evidence>
<dbReference type="PANTHER" id="PTHR43744:SF12">
    <property type="entry name" value="ABC TRANSPORTER PERMEASE PROTEIN MG189-RELATED"/>
    <property type="match status" value="1"/>
</dbReference>
<feature type="domain" description="ABC transmembrane type-1" evidence="8">
    <location>
        <begin position="81"/>
        <end position="273"/>
    </location>
</feature>
<evidence type="ECO:0000313" key="9">
    <source>
        <dbReference type="EMBL" id="KAB8165780.1"/>
    </source>
</evidence>
<keyword evidence="2 7" id="KW-0813">Transport</keyword>
<sequence length="288" mass="31852">MTTTTGLRTIRRPRLRPARAVLYLALSAGALVTLFPFLWLVRSALMEDGQIFVAPPEWVPAPFAWHNFSDALTARPFGRYFLNTLAIEAVVVPGVLLVGALSAFTFARLRWRGRNVVFAVLLSSLMLPYAVTLVPTFVGWQHLGLVGTWVPLTLPAWFGAGQMGAIFLMRQFFLGIPRELDDAAYVDGASPFTVFWRIVLPLSKPVLIVVGIFTFIAVWNDFLNPLIYLADTDRFTLALGLAGFQGSYTAQWGYLMAASTVVIAPIILLFFFAQRHILEGITLTGLKG</sequence>
<proteinExistence type="inferred from homology"/>
<gene>
    <name evidence="9" type="ORF">FH607_012680</name>
</gene>
<dbReference type="AlphaFoldDB" id="A0A5N6ADC5"/>
<dbReference type="RefSeq" id="WP_139667808.1">
    <property type="nucleotide sequence ID" value="NZ_VDLY02000007.1"/>
</dbReference>
<feature type="transmembrane region" description="Helical" evidence="7">
    <location>
        <begin position="21"/>
        <end position="41"/>
    </location>
</feature>
<dbReference type="SUPFAM" id="SSF161098">
    <property type="entry name" value="MetI-like"/>
    <property type="match status" value="1"/>
</dbReference>
<feature type="transmembrane region" description="Helical" evidence="7">
    <location>
        <begin position="152"/>
        <end position="173"/>
    </location>
</feature>
<feature type="transmembrane region" description="Helical" evidence="7">
    <location>
        <begin position="194"/>
        <end position="219"/>
    </location>
</feature>
<reference evidence="9" key="1">
    <citation type="submission" date="2019-10" db="EMBL/GenBank/DDBJ databases">
        <title>Nonomuraea sp. nov., isolated from Phyllanthus amarus.</title>
        <authorList>
            <person name="Klykleung N."/>
            <person name="Tanasupawat S."/>
        </authorList>
    </citation>
    <scope>NUCLEOTIDE SEQUENCE [LARGE SCALE GENOMIC DNA]</scope>
    <source>
        <strain evidence="9">3MP-10</strain>
    </source>
</reference>
<evidence type="ECO:0000256" key="1">
    <source>
        <dbReference type="ARBA" id="ARBA00004651"/>
    </source>
</evidence>
<evidence type="ECO:0000259" key="8">
    <source>
        <dbReference type="PROSITE" id="PS50928"/>
    </source>
</evidence>
<dbReference type="OrthoDB" id="2063054at2"/>
<dbReference type="Gene3D" id="1.10.3720.10">
    <property type="entry name" value="MetI-like"/>
    <property type="match status" value="1"/>
</dbReference>
<dbReference type="GO" id="GO:0005886">
    <property type="term" value="C:plasma membrane"/>
    <property type="evidence" value="ECO:0007669"/>
    <property type="project" value="UniProtKB-SubCell"/>
</dbReference>
<dbReference type="CDD" id="cd06261">
    <property type="entry name" value="TM_PBP2"/>
    <property type="match status" value="1"/>
</dbReference>
<dbReference type="PROSITE" id="PS50928">
    <property type="entry name" value="ABC_TM1"/>
    <property type="match status" value="1"/>
</dbReference>
<dbReference type="PANTHER" id="PTHR43744">
    <property type="entry name" value="ABC TRANSPORTER PERMEASE PROTEIN MG189-RELATED-RELATED"/>
    <property type="match status" value="1"/>
</dbReference>